<dbReference type="SUPFAM" id="SSF53098">
    <property type="entry name" value="Ribonuclease H-like"/>
    <property type="match status" value="1"/>
</dbReference>
<dbReference type="AlphaFoldDB" id="A0A371GJ31"/>
<accession>A0A371GJ31</accession>
<feature type="transmembrane region" description="Helical" evidence="1">
    <location>
        <begin position="33"/>
        <end position="56"/>
    </location>
</feature>
<keyword evidence="1" id="KW-0472">Membrane</keyword>
<dbReference type="OrthoDB" id="1938465at2759"/>
<gene>
    <name evidence="2" type="ORF">CR513_27606</name>
</gene>
<evidence type="ECO:0000256" key="1">
    <source>
        <dbReference type="SAM" id="Phobius"/>
    </source>
</evidence>
<feature type="non-terminal residue" evidence="2">
    <location>
        <position position="1"/>
    </location>
</feature>
<evidence type="ECO:0000313" key="3">
    <source>
        <dbReference type="Proteomes" id="UP000257109"/>
    </source>
</evidence>
<keyword evidence="3" id="KW-1185">Reference proteome</keyword>
<dbReference type="EMBL" id="QJKJ01005381">
    <property type="protein sequence ID" value="RDX90520.1"/>
    <property type="molecule type" value="Genomic_DNA"/>
</dbReference>
<name>A0A371GJ31_MUCPR</name>
<sequence>MAEEKVITLGANDLNKFSDICSLTMKSKSFFNIFGSIVLSIWIFDFRALNYITLFFSRLTSYSRAFGKQFIIVANGDHVLITIDDKTKIKEKTSSHQATSETWAASQIWLHHKCLGHPPLESIESGNCVVCQTYLMKHKSKLDNDIEYVNLEFAKFVTDQGIIHELTYGEVVLIATYLINRLPTHVLQGISPVEHVLSFFPSFSLIVESPMLCVWVCCFFHSHSPIALQQESILEVELVLGSLSKAHYLFYFCKISKTPILKYENTRRSQ</sequence>
<protein>
    <recommendedName>
        <fullName evidence="4">GAG-pre-integrase domain-containing protein</fullName>
    </recommendedName>
</protein>
<comment type="caution">
    <text evidence="2">The sequence shown here is derived from an EMBL/GenBank/DDBJ whole genome shotgun (WGS) entry which is preliminary data.</text>
</comment>
<dbReference type="InterPro" id="IPR012337">
    <property type="entry name" value="RNaseH-like_sf"/>
</dbReference>
<evidence type="ECO:0008006" key="4">
    <source>
        <dbReference type="Google" id="ProtNLM"/>
    </source>
</evidence>
<keyword evidence="1" id="KW-1133">Transmembrane helix</keyword>
<dbReference type="Proteomes" id="UP000257109">
    <property type="component" value="Unassembled WGS sequence"/>
</dbReference>
<proteinExistence type="predicted"/>
<organism evidence="2 3">
    <name type="scientific">Mucuna pruriens</name>
    <name type="common">Velvet bean</name>
    <name type="synonym">Dolichos pruriens</name>
    <dbReference type="NCBI Taxonomy" id="157652"/>
    <lineage>
        <taxon>Eukaryota</taxon>
        <taxon>Viridiplantae</taxon>
        <taxon>Streptophyta</taxon>
        <taxon>Embryophyta</taxon>
        <taxon>Tracheophyta</taxon>
        <taxon>Spermatophyta</taxon>
        <taxon>Magnoliopsida</taxon>
        <taxon>eudicotyledons</taxon>
        <taxon>Gunneridae</taxon>
        <taxon>Pentapetalae</taxon>
        <taxon>rosids</taxon>
        <taxon>fabids</taxon>
        <taxon>Fabales</taxon>
        <taxon>Fabaceae</taxon>
        <taxon>Papilionoideae</taxon>
        <taxon>50 kb inversion clade</taxon>
        <taxon>NPAAA clade</taxon>
        <taxon>indigoferoid/millettioid clade</taxon>
        <taxon>Phaseoleae</taxon>
        <taxon>Mucuna</taxon>
    </lineage>
</organism>
<keyword evidence="1" id="KW-0812">Transmembrane</keyword>
<reference evidence="2" key="1">
    <citation type="submission" date="2018-05" db="EMBL/GenBank/DDBJ databases">
        <title>Draft genome of Mucuna pruriens seed.</title>
        <authorList>
            <person name="Nnadi N.E."/>
            <person name="Vos R."/>
            <person name="Hasami M.H."/>
            <person name="Devisetty U.K."/>
            <person name="Aguiy J.C."/>
        </authorList>
    </citation>
    <scope>NUCLEOTIDE SEQUENCE [LARGE SCALE GENOMIC DNA]</scope>
    <source>
        <strain evidence="2">JCA_2017</strain>
    </source>
</reference>
<evidence type="ECO:0000313" key="2">
    <source>
        <dbReference type="EMBL" id="RDX90520.1"/>
    </source>
</evidence>